<evidence type="ECO:0000259" key="1">
    <source>
        <dbReference type="Pfam" id="PF06075"/>
    </source>
</evidence>
<keyword evidence="3" id="KW-1185">Reference proteome</keyword>
<evidence type="ECO:0000313" key="3">
    <source>
        <dbReference type="Proteomes" id="UP001370490"/>
    </source>
</evidence>
<organism evidence="2 3">
    <name type="scientific">Dillenia turbinata</name>
    <dbReference type="NCBI Taxonomy" id="194707"/>
    <lineage>
        <taxon>Eukaryota</taxon>
        <taxon>Viridiplantae</taxon>
        <taxon>Streptophyta</taxon>
        <taxon>Embryophyta</taxon>
        <taxon>Tracheophyta</taxon>
        <taxon>Spermatophyta</taxon>
        <taxon>Magnoliopsida</taxon>
        <taxon>eudicotyledons</taxon>
        <taxon>Gunneridae</taxon>
        <taxon>Pentapetalae</taxon>
        <taxon>Dilleniales</taxon>
        <taxon>Dilleniaceae</taxon>
        <taxon>Dillenia</taxon>
    </lineage>
</organism>
<reference evidence="2 3" key="1">
    <citation type="submission" date="2023-12" db="EMBL/GenBank/DDBJ databases">
        <title>A high-quality genome assembly for Dillenia turbinata (Dilleniales).</title>
        <authorList>
            <person name="Chanderbali A."/>
        </authorList>
    </citation>
    <scope>NUCLEOTIDE SEQUENCE [LARGE SCALE GENOMIC DNA]</scope>
    <source>
        <strain evidence="2">LSX21</strain>
        <tissue evidence="2">Leaf</tissue>
    </source>
</reference>
<dbReference type="EMBL" id="JBAMMX010000019">
    <property type="protein sequence ID" value="KAK6922485.1"/>
    <property type="molecule type" value="Genomic_DNA"/>
</dbReference>
<gene>
    <name evidence="2" type="ORF">RJ641_012992</name>
</gene>
<proteinExistence type="predicted"/>
<evidence type="ECO:0000313" key="2">
    <source>
        <dbReference type="EMBL" id="KAK6922485.1"/>
    </source>
</evidence>
<protein>
    <recommendedName>
        <fullName evidence="1">DUF936 domain-containing protein</fullName>
    </recommendedName>
</protein>
<dbReference type="Proteomes" id="UP001370490">
    <property type="component" value="Unassembled WGS sequence"/>
</dbReference>
<accession>A0AAN8Z4L6</accession>
<feature type="domain" description="DUF936" evidence="1">
    <location>
        <begin position="72"/>
        <end position="109"/>
    </location>
</feature>
<name>A0AAN8Z4L6_9MAGN</name>
<dbReference type="InterPro" id="IPR048297">
    <property type="entry name" value="DUF936_dom_pln"/>
</dbReference>
<comment type="caution">
    <text evidence="2">The sequence shown here is derived from an EMBL/GenBank/DDBJ whole genome shotgun (WGS) entry which is preliminary data.</text>
</comment>
<sequence>MSLVFGPSSGTHCPGIPVPEALQSCITAAYDQGCTEGSGDFLNYVMHQCRTFQSHLTRASTNRPTKTQPQHIKAAFVSLPHEYDDWTLSISNELQIGQFIYVQKIESSHSYKDGFAAAAG</sequence>
<dbReference type="AlphaFoldDB" id="A0AAN8Z4L6"/>
<dbReference type="Pfam" id="PF06075">
    <property type="entry name" value="DUF936"/>
    <property type="match status" value="1"/>
</dbReference>